<organism evidence="3">
    <name type="scientific">Gongylonema pulchrum</name>
    <dbReference type="NCBI Taxonomy" id="637853"/>
    <lineage>
        <taxon>Eukaryota</taxon>
        <taxon>Metazoa</taxon>
        <taxon>Ecdysozoa</taxon>
        <taxon>Nematoda</taxon>
        <taxon>Chromadorea</taxon>
        <taxon>Rhabditida</taxon>
        <taxon>Spirurina</taxon>
        <taxon>Spiruromorpha</taxon>
        <taxon>Spiruroidea</taxon>
        <taxon>Gongylonematidae</taxon>
        <taxon>Gongylonema</taxon>
    </lineage>
</organism>
<dbReference type="Proteomes" id="UP000271098">
    <property type="component" value="Unassembled WGS sequence"/>
</dbReference>
<keyword evidence="2" id="KW-1185">Reference proteome</keyword>
<dbReference type="GO" id="GO:0098609">
    <property type="term" value="P:cell-cell adhesion"/>
    <property type="evidence" value="ECO:0007669"/>
    <property type="project" value="TreeGrafter"/>
</dbReference>
<dbReference type="EMBL" id="UYRT01080770">
    <property type="protein sequence ID" value="VDN23350.1"/>
    <property type="molecule type" value="Genomic_DNA"/>
</dbReference>
<dbReference type="PANTHER" id="PTHR19981">
    <property type="entry name" value="TALIN"/>
    <property type="match status" value="1"/>
</dbReference>
<sequence length="232" mass="24154">MCVCIGIAARLPCKFVAANKFFREAILKTAKALVEDTKALVAGAASNQEQLAVAAQNAVRTIVNLSDAVKNGAVSEAILKTAKALVEDTKALVAGAASNQEQLAVAAQNAVRTIVNLSDAVKNGAVSLSSDNAEAQVMVIHAVRDVAAALSNLIQATKNASGRSLHDPAMGHLKEAAKVRPVMVTNVTSLLKTVKTVEDEHQRGTRALEAAIEAIGQEIHLYDTGEAPTRGS</sequence>
<dbReference type="OrthoDB" id="10262320at2759"/>
<reference evidence="1 2" key="2">
    <citation type="submission" date="2018-11" db="EMBL/GenBank/DDBJ databases">
        <authorList>
            <consortium name="Pathogen Informatics"/>
        </authorList>
    </citation>
    <scope>NUCLEOTIDE SEQUENCE [LARGE SCALE GENOMIC DNA]</scope>
</reference>
<dbReference type="GO" id="GO:0005886">
    <property type="term" value="C:plasma membrane"/>
    <property type="evidence" value="ECO:0007669"/>
    <property type="project" value="TreeGrafter"/>
</dbReference>
<dbReference type="GO" id="GO:0030036">
    <property type="term" value="P:actin cytoskeleton organization"/>
    <property type="evidence" value="ECO:0007669"/>
    <property type="project" value="TreeGrafter"/>
</dbReference>
<evidence type="ECO:0000313" key="1">
    <source>
        <dbReference type="EMBL" id="VDN23350.1"/>
    </source>
</evidence>
<protein>
    <submittedName>
        <fullName evidence="3">I/LWEQ domain-containing protein</fullName>
    </submittedName>
</protein>
<reference evidence="3" key="1">
    <citation type="submission" date="2016-06" db="UniProtKB">
        <authorList>
            <consortium name="WormBaseParasite"/>
        </authorList>
    </citation>
    <scope>IDENTIFICATION</scope>
</reference>
<dbReference type="AlphaFoldDB" id="A0A183DZ39"/>
<accession>A0A183DZ39</accession>
<name>A0A183DZ39_9BILA</name>
<dbReference type="WBParaSite" id="GPUH_0001399501-mRNA-1">
    <property type="protein sequence ID" value="GPUH_0001399501-mRNA-1"/>
    <property type="gene ID" value="GPUH_0001399501"/>
</dbReference>
<dbReference type="GO" id="GO:0005178">
    <property type="term" value="F:integrin binding"/>
    <property type="evidence" value="ECO:0007669"/>
    <property type="project" value="TreeGrafter"/>
</dbReference>
<proteinExistence type="predicted"/>
<dbReference type="Gene3D" id="1.20.1420.10">
    <property type="entry name" value="Talin, central domain"/>
    <property type="match status" value="2"/>
</dbReference>
<dbReference type="GO" id="GO:0005737">
    <property type="term" value="C:cytoplasm"/>
    <property type="evidence" value="ECO:0007669"/>
    <property type="project" value="TreeGrafter"/>
</dbReference>
<evidence type="ECO:0000313" key="2">
    <source>
        <dbReference type="Proteomes" id="UP000271098"/>
    </source>
</evidence>
<dbReference type="GO" id="GO:0005925">
    <property type="term" value="C:focal adhesion"/>
    <property type="evidence" value="ECO:0007669"/>
    <property type="project" value="TreeGrafter"/>
</dbReference>
<gene>
    <name evidence="1" type="ORF">GPUH_LOCUS13980</name>
</gene>
<dbReference type="PANTHER" id="PTHR19981:SF1">
    <property type="entry name" value="RHEA, ISOFORM B"/>
    <property type="match status" value="1"/>
</dbReference>
<evidence type="ECO:0000313" key="3">
    <source>
        <dbReference type="WBParaSite" id="GPUH_0001399501-mRNA-1"/>
    </source>
</evidence>